<organism evidence="1 2">
    <name type="scientific">Lentzea xinjiangensis</name>
    <dbReference type="NCBI Taxonomy" id="402600"/>
    <lineage>
        <taxon>Bacteria</taxon>
        <taxon>Bacillati</taxon>
        <taxon>Actinomycetota</taxon>
        <taxon>Actinomycetes</taxon>
        <taxon>Pseudonocardiales</taxon>
        <taxon>Pseudonocardiaceae</taxon>
        <taxon>Lentzea</taxon>
    </lineage>
</organism>
<gene>
    <name evidence="1" type="ORF">SAMN05216188_12341</name>
</gene>
<evidence type="ECO:0000313" key="1">
    <source>
        <dbReference type="EMBL" id="SES14623.1"/>
    </source>
</evidence>
<name>A0A1H9V013_9PSEU</name>
<reference evidence="2" key="1">
    <citation type="submission" date="2016-10" db="EMBL/GenBank/DDBJ databases">
        <authorList>
            <person name="Varghese N."/>
            <person name="Submissions S."/>
        </authorList>
    </citation>
    <scope>NUCLEOTIDE SEQUENCE [LARGE SCALE GENOMIC DNA]</scope>
    <source>
        <strain evidence="2">CGMCC 4.3525</strain>
    </source>
</reference>
<protein>
    <submittedName>
        <fullName evidence="1">Uncharacterized protein</fullName>
    </submittedName>
</protein>
<sequence length="76" mass="7661">MDLISVAAGVEADGVLVAQNADTKPNLKSHSVASAYPCPGTARSYRGGGVMTFTKYGYVGSPLTLGGATPPITLSC</sequence>
<dbReference type="RefSeq" id="WP_089959171.1">
    <property type="nucleotide sequence ID" value="NZ_FOFR01000023.1"/>
</dbReference>
<dbReference type="EMBL" id="FOFR01000023">
    <property type="protein sequence ID" value="SES14623.1"/>
    <property type="molecule type" value="Genomic_DNA"/>
</dbReference>
<evidence type="ECO:0000313" key="2">
    <source>
        <dbReference type="Proteomes" id="UP000199352"/>
    </source>
</evidence>
<dbReference type="AlphaFoldDB" id="A0A1H9V013"/>
<dbReference type="Proteomes" id="UP000199352">
    <property type="component" value="Unassembled WGS sequence"/>
</dbReference>
<dbReference type="OrthoDB" id="5197766at2"/>
<proteinExistence type="predicted"/>
<accession>A0A1H9V013</accession>
<keyword evidence="2" id="KW-1185">Reference proteome</keyword>